<dbReference type="Pfam" id="PF02737">
    <property type="entry name" value="3HCDH_N"/>
    <property type="match status" value="2"/>
</dbReference>
<accession>A0ABP3MUQ4</accession>
<evidence type="ECO:0000259" key="6">
    <source>
        <dbReference type="Pfam" id="PF02737"/>
    </source>
</evidence>
<dbReference type="InterPro" id="IPR013328">
    <property type="entry name" value="6PGD_dom2"/>
</dbReference>
<dbReference type="Gene3D" id="1.10.1040.10">
    <property type="entry name" value="N-(1-d-carboxylethyl)-l-norvaline Dehydrogenase, domain 2"/>
    <property type="match status" value="2"/>
</dbReference>
<keyword evidence="3" id="KW-0560">Oxidoreductase</keyword>
<dbReference type="InterPro" id="IPR036291">
    <property type="entry name" value="NAD(P)-bd_dom_sf"/>
</dbReference>
<protein>
    <submittedName>
        <fullName evidence="7">3-hydroxybutyryl-CoA dehydrogenase</fullName>
    </submittedName>
</protein>
<dbReference type="SUPFAM" id="SSF51735">
    <property type="entry name" value="NAD(P)-binding Rossmann-fold domains"/>
    <property type="match status" value="2"/>
</dbReference>
<proteinExistence type="inferred from homology"/>
<dbReference type="Pfam" id="PF00725">
    <property type="entry name" value="3HCDH"/>
    <property type="match status" value="2"/>
</dbReference>
<dbReference type="EMBL" id="BAAABZ010000016">
    <property type="protein sequence ID" value="GAA0525893.1"/>
    <property type="molecule type" value="Genomic_DNA"/>
</dbReference>
<feature type="domain" description="3-hydroxyacyl-CoA dehydrogenase C-terminal" evidence="5">
    <location>
        <begin position="255"/>
        <end position="351"/>
    </location>
</feature>
<dbReference type="SUPFAM" id="SSF48179">
    <property type="entry name" value="6-phosphogluconate dehydrogenase C-terminal domain-like"/>
    <property type="match status" value="2"/>
</dbReference>
<dbReference type="PANTHER" id="PTHR48075">
    <property type="entry name" value="3-HYDROXYACYL-COA DEHYDROGENASE FAMILY PROTEIN"/>
    <property type="match status" value="1"/>
</dbReference>
<evidence type="ECO:0000256" key="3">
    <source>
        <dbReference type="ARBA" id="ARBA00023002"/>
    </source>
</evidence>
<evidence type="ECO:0000259" key="5">
    <source>
        <dbReference type="Pfam" id="PF00725"/>
    </source>
</evidence>
<comment type="similarity">
    <text evidence="2">Belongs to the 3-hydroxyacyl-CoA dehydrogenase family.</text>
</comment>
<dbReference type="InterPro" id="IPR006108">
    <property type="entry name" value="3HC_DH_C"/>
</dbReference>
<evidence type="ECO:0000313" key="7">
    <source>
        <dbReference type="EMBL" id="GAA0525893.1"/>
    </source>
</evidence>
<comment type="pathway">
    <text evidence="1">Lipid metabolism; butanoate metabolism.</text>
</comment>
<dbReference type="Proteomes" id="UP001501576">
    <property type="component" value="Unassembled WGS sequence"/>
</dbReference>
<reference evidence="8" key="1">
    <citation type="journal article" date="2019" name="Int. J. Syst. Evol. Microbiol.">
        <title>The Global Catalogue of Microorganisms (GCM) 10K type strain sequencing project: providing services to taxonomists for standard genome sequencing and annotation.</title>
        <authorList>
            <consortium name="The Broad Institute Genomics Platform"/>
            <consortium name="The Broad Institute Genome Sequencing Center for Infectious Disease"/>
            <person name="Wu L."/>
            <person name="Ma J."/>
        </authorList>
    </citation>
    <scope>NUCLEOTIDE SEQUENCE [LARGE SCALE GENOMIC DNA]</scope>
    <source>
        <strain evidence="8">JCM 5052</strain>
    </source>
</reference>
<gene>
    <name evidence="7" type="ORF">GCM10010390_30420</name>
</gene>
<dbReference type="InterPro" id="IPR008927">
    <property type="entry name" value="6-PGluconate_DH-like_C_sf"/>
</dbReference>
<keyword evidence="8" id="KW-1185">Reference proteome</keyword>
<dbReference type="NCBIfam" id="NF005875">
    <property type="entry name" value="PRK07819.1"/>
    <property type="match status" value="1"/>
</dbReference>
<feature type="domain" description="3-hydroxyacyl-CoA dehydrogenase C-terminal" evidence="5">
    <location>
        <begin position="561"/>
        <end position="657"/>
    </location>
</feature>
<dbReference type="Gene3D" id="3.40.50.720">
    <property type="entry name" value="NAD(P)-binding Rossmann-like Domain"/>
    <property type="match status" value="2"/>
</dbReference>
<feature type="region of interest" description="Disordered" evidence="4">
    <location>
        <begin position="1"/>
        <end position="27"/>
    </location>
</feature>
<feature type="domain" description="3-hydroxyacyl-CoA dehydrogenase NAD binding" evidence="6">
    <location>
        <begin position="74"/>
        <end position="252"/>
    </location>
</feature>
<dbReference type="InterPro" id="IPR006176">
    <property type="entry name" value="3-OHacyl-CoA_DH_NAD-bd"/>
</dbReference>
<evidence type="ECO:0000256" key="4">
    <source>
        <dbReference type="SAM" id="MobiDB-lite"/>
    </source>
</evidence>
<comment type="caution">
    <text evidence="7">The sequence shown here is derived from an EMBL/GenBank/DDBJ whole genome shotgun (WGS) entry which is preliminary data.</text>
</comment>
<evidence type="ECO:0000256" key="1">
    <source>
        <dbReference type="ARBA" id="ARBA00005086"/>
    </source>
</evidence>
<sequence length="660" mass="69234">MQALPPGICANRVSPPRMRGVNGSSGMAPAPLSRHFIPVYGEHPLESAMDRLPHTGVSTTSPSDLSPSRAPLTTVAVVGLGTMGTGIAEILARAGREVIGIDVSEGACRRAVTALEVATARAVHRERITERERAGILGRFRVSTDLRAAADAELVIEVVPEDYDTKHEVFAELDTVISPTAIVATGTNALSVTRLAAESAHPERVLGLHFFNPAPAMKLVEIVSSVLTAPAAVEAVTALARDLGKEPVALGDRPGFVADGLLFGYLNQAAAMYEAKYAAREDIDAAMRLGCGLPMGPLALLDLIGIDTARTVLEAMYAASGDRLHAPAPILGQLSEAGLTGRKAGRGFYTYEAPGSAAVVPDAATAEVRHSTEGARPVRAVGVAGSGTMASGIAEVFAKAGLEVVLAGRTLEKAERAKARIGKSLERSVSKGRMTKQAREQALERITAADALDAFAEVDLAVEAVAEDLVVKQQLFKVLDKVCKPGAVLATTTSSLPVVACARATSRPQDVVGLHFFNPAPAMKLVEVVRTVLTADDVRATAHAVCAAVGKHPVDCGDRAGFIVNALLFPYLNNAVKMVQEHYATPDAIDAAMKLGGGYPMGPFELLDVVGLDVSLAIERVLHREFREPGLAPAPLLEHLVAAGCLGRKTGRGFREYAKV</sequence>
<dbReference type="PANTHER" id="PTHR48075:SF9">
    <property type="entry name" value="3-HYDROXYBUTYRYL-COA DEHYDROGENASE"/>
    <property type="match status" value="1"/>
</dbReference>
<organism evidence="7 8">
    <name type="scientific">Streptomyces mordarskii</name>
    <dbReference type="NCBI Taxonomy" id="1226758"/>
    <lineage>
        <taxon>Bacteria</taxon>
        <taxon>Bacillati</taxon>
        <taxon>Actinomycetota</taxon>
        <taxon>Actinomycetes</taxon>
        <taxon>Kitasatosporales</taxon>
        <taxon>Streptomycetaceae</taxon>
        <taxon>Streptomyces</taxon>
    </lineage>
</organism>
<evidence type="ECO:0000256" key="2">
    <source>
        <dbReference type="ARBA" id="ARBA00009463"/>
    </source>
</evidence>
<name>A0ABP3MUQ4_9ACTN</name>
<feature type="domain" description="3-hydroxyacyl-CoA dehydrogenase NAD binding" evidence="6">
    <location>
        <begin position="381"/>
        <end position="558"/>
    </location>
</feature>
<evidence type="ECO:0000313" key="8">
    <source>
        <dbReference type="Proteomes" id="UP001501576"/>
    </source>
</evidence>